<evidence type="ECO:0000313" key="2">
    <source>
        <dbReference type="Proteomes" id="UP001057402"/>
    </source>
</evidence>
<dbReference type="Proteomes" id="UP001057402">
    <property type="component" value="Chromosome 7"/>
</dbReference>
<evidence type="ECO:0000313" key="1">
    <source>
        <dbReference type="EMBL" id="KAI4342089.1"/>
    </source>
</evidence>
<dbReference type="EMBL" id="CM042886">
    <property type="protein sequence ID" value="KAI4342089.1"/>
    <property type="molecule type" value="Genomic_DNA"/>
</dbReference>
<name>A0ACB9NZE2_9MYRT</name>
<protein>
    <submittedName>
        <fullName evidence="1">Uncharacterized protein</fullName>
    </submittedName>
</protein>
<accession>A0ACB9NZE2</accession>
<keyword evidence="2" id="KW-1185">Reference proteome</keyword>
<organism evidence="1 2">
    <name type="scientific">Melastoma candidum</name>
    <dbReference type="NCBI Taxonomy" id="119954"/>
    <lineage>
        <taxon>Eukaryota</taxon>
        <taxon>Viridiplantae</taxon>
        <taxon>Streptophyta</taxon>
        <taxon>Embryophyta</taxon>
        <taxon>Tracheophyta</taxon>
        <taxon>Spermatophyta</taxon>
        <taxon>Magnoliopsida</taxon>
        <taxon>eudicotyledons</taxon>
        <taxon>Gunneridae</taxon>
        <taxon>Pentapetalae</taxon>
        <taxon>rosids</taxon>
        <taxon>malvids</taxon>
        <taxon>Myrtales</taxon>
        <taxon>Melastomataceae</taxon>
        <taxon>Melastomatoideae</taxon>
        <taxon>Melastomateae</taxon>
        <taxon>Melastoma</taxon>
    </lineage>
</organism>
<proteinExistence type="predicted"/>
<reference evidence="2" key="1">
    <citation type="journal article" date="2023" name="Front. Plant Sci.">
        <title>Chromosomal-level genome assembly of Melastoma candidum provides insights into trichome evolution.</title>
        <authorList>
            <person name="Zhong Y."/>
            <person name="Wu W."/>
            <person name="Sun C."/>
            <person name="Zou P."/>
            <person name="Liu Y."/>
            <person name="Dai S."/>
            <person name="Zhou R."/>
        </authorList>
    </citation>
    <scope>NUCLEOTIDE SEQUENCE [LARGE SCALE GENOMIC DNA]</scope>
</reference>
<comment type="caution">
    <text evidence="1">The sequence shown here is derived from an EMBL/GenBank/DDBJ whole genome shotgun (WGS) entry which is preliminary data.</text>
</comment>
<gene>
    <name evidence="1" type="ORF">MLD38_026747</name>
</gene>
<sequence length="341" mass="37686">MLAAVYLLWYRHKRKHTEQSSSEAGLLRVSYHSLFKATNGFSSENLIGVGSFGSVYKGFLDHVQLTIAVKIVDLTGHGASRSFVAECETLRNVRHRNLVKVLSACSGFDQRGDDFKALVYEFLSNGSLDEWLHPLNGLRRKLNLIERLNIAIDIACALDYLHNNCVPPIVHCDLKPSNVLLNNDMVGHVSDFGLARFLPDALHKLLTNQTSSIGIKGSPGYIAPEYGAGGQVAAEGDVYSYGVLILEMLTGKRPTDDIFVDGFNLHCFAKEACSTERVVDIIIQEMGNPWDNHFARKLACLTSIVRIGVSCSSDSPRDRPHIADIVGSLVAIKDTLRKIYR</sequence>